<keyword evidence="6" id="KW-0472">Membrane</keyword>
<accession>A0A4Y7LV42</accession>
<organism evidence="9">
    <name type="scientific">Ceriodaphnia reticulata</name>
    <dbReference type="NCBI Taxonomy" id="302197"/>
    <lineage>
        <taxon>Eukaryota</taxon>
        <taxon>Metazoa</taxon>
        <taxon>Ecdysozoa</taxon>
        <taxon>Arthropoda</taxon>
        <taxon>Crustacea</taxon>
        <taxon>Branchiopoda</taxon>
        <taxon>Diplostraca</taxon>
        <taxon>Cladocera</taxon>
        <taxon>Anomopoda</taxon>
        <taxon>Daphniidae</taxon>
        <taxon>Ceriodaphnia</taxon>
    </lineage>
</organism>
<evidence type="ECO:0000256" key="6">
    <source>
        <dbReference type="ARBA" id="ARBA00023136"/>
    </source>
</evidence>
<evidence type="ECO:0000256" key="7">
    <source>
        <dbReference type="SAM" id="SignalP"/>
    </source>
</evidence>
<dbReference type="GO" id="GO:0002178">
    <property type="term" value="C:palmitoyltransferase complex"/>
    <property type="evidence" value="ECO:0007669"/>
    <property type="project" value="TreeGrafter"/>
</dbReference>
<keyword evidence="5" id="KW-0256">Endoplasmic reticulum</keyword>
<name>A0A4Y7LV42_9CRUS</name>
<evidence type="ECO:0000256" key="2">
    <source>
        <dbReference type="ARBA" id="ARBA00007732"/>
    </source>
</evidence>
<dbReference type="PANTHER" id="PTHR13254">
    <property type="entry name" value="GOLGI AUTOANTIGEN, GOLGIN SUBFAMILY A, 7"/>
    <property type="match status" value="1"/>
</dbReference>
<protein>
    <recommendedName>
        <fullName evidence="4">Ras modification protein ERF4</fullName>
    </recommendedName>
</protein>
<dbReference type="PANTHER" id="PTHR13254:SF0">
    <property type="entry name" value="GOLGIN SUBFAMILY A MEMBER 7_ERF4 DOMAIN-CONTAINING PROTEIN"/>
    <property type="match status" value="1"/>
</dbReference>
<evidence type="ECO:0000313" key="9">
    <source>
        <dbReference type="EMBL" id="SVE73307.1"/>
    </source>
</evidence>
<dbReference type="GO" id="GO:0005789">
    <property type="term" value="C:endoplasmic reticulum membrane"/>
    <property type="evidence" value="ECO:0007669"/>
    <property type="project" value="UniProtKB-SubCell"/>
</dbReference>
<dbReference type="AlphaFoldDB" id="A0A4Y7LV42"/>
<dbReference type="InterPro" id="IPR051371">
    <property type="entry name" value="Ras_palmitoyltransferase"/>
</dbReference>
<comment type="similarity">
    <text evidence="2">Belongs to the ERF4 family.</text>
</comment>
<dbReference type="InterPro" id="IPR019383">
    <property type="entry name" value="Golgin_A_7/ERF4"/>
</dbReference>
<dbReference type="Pfam" id="PF10256">
    <property type="entry name" value="Erf4"/>
    <property type="match status" value="1"/>
</dbReference>
<feature type="signal peptide" evidence="7">
    <location>
        <begin position="1"/>
        <end position="21"/>
    </location>
</feature>
<evidence type="ECO:0000256" key="3">
    <source>
        <dbReference type="ARBA" id="ARBA00011396"/>
    </source>
</evidence>
<evidence type="ECO:0000256" key="5">
    <source>
        <dbReference type="ARBA" id="ARBA00022824"/>
    </source>
</evidence>
<evidence type="ECO:0000256" key="1">
    <source>
        <dbReference type="ARBA" id="ARBA00004406"/>
    </source>
</evidence>
<evidence type="ECO:0000259" key="8">
    <source>
        <dbReference type="Pfam" id="PF10256"/>
    </source>
</evidence>
<sequence>MFFTCVLFGITLFYAWNLSAASDLVPSMIYFHLALALEKTSKFLKEPKVEQEKMESNNCKNIKEEEFNFKSPTLKTKGSFDGNLQDWQKGWLYYEAIRNLIYETRGAPAPPTQKVFIQRDYSEGTQVKFQSKFPTELEGKIEREKFEYTLNTLNEVYAEAEKMSCSSCCEGCFACLTAYLLYCCSDTHFEKCLKKVAKFIIEQNERVYVPRGLLIIDPVERGLRVIEICIFSDNPASTPARNN</sequence>
<dbReference type="EMBL" id="LR003688">
    <property type="protein sequence ID" value="SVE73307.1"/>
    <property type="molecule type" value="mRNA"/>
</dbReference>
<dbReference type="GO" id="GO:0006612">
    <property type="term" value="P:protein targeting to membrane"/>
    <property type="evidence" value="ECO:0007669"/>
    <property type="project" value="TreeGrafter"/>
</dbReference>
<gene>
    <name evidence="9" type="primary">EOG090X0IRX</name>
</gene>
<feature type="chain" id="PRO_5021487835" description="Ras modification protein ERF4" evidence="7">
    <location>
        <begin position="22"/>
        <end position="243"/>
    </location>
</feature>
<feature type="domain" description="Golgin subfamily A member 7/ERF4" evidence="8">
    <location>
        <begin position="115"/>
        <end position="227"/>
    </location>
</feature>
<comment type="subcellular location">
    <subcellularLocation>
        <location evidence="1">Endoplasmic reticulum membrane</location>
        <topology evidence="1">Peripheral membrane protein</topology>
    </subcellularLocation>
</comment>
<proteinExistence type="evidence at transcript level"/>
<evidence type="ECO:0000256" key="4">
    <source>
        <dbReference type="ARBA" id="ARBA00018463"/>
    </source>
</evidence>
<reference evidence="9" key="1">
    <citation type="submission" date="2018-08" db="EMBL/GenBank/DDBJ databases">
        <authorList>
            <person name="Cornetti L."/>
        </authorList>
    </citation>
    <scope>NUCLEOTIDE SEQUENCE</scope>
    <source>
        <strain evidence="9">OM-SAIQ-clone2</strain>
    </source>
</reference>
<comment type="subunit">
    <text evidence="3">Interacts with ERF2.</text>
</comment>
<keyword evidence="7" id="KW-0732">Signal</keyword>